<dbReference type="InterPro" id="IPR045328">
    <property type="entry name" value="Kre9/Knh1"/>
</dbReference>
<evidence type="ECO:0000313" key="7">
    <source>
        <dbReference type="Proteomes" id="UP000298138"/>
    </source>
</evidence>
<sequence length="271" mass="29005">MASTPITTTSSIPSILITILTLLLLLPATTHADVSLTSPKAGETITGGSTITVKWEDSGSKPKLSEFTSFSLFLCMGSNKNPLCTVPLGSPGSKMVEDVTQAKVQIPAAAAGDGKGVFFIAMEAVSATGGLTRNFTPRFTLTSMTGLTPASALTEQKLGDVSPPPRFDSTSTSSSPDAGKDDIPYEKQTGPTRYAPMQTQPGDSIKEKGKVERLHPTSSYSVFKRKMAPTPNAVTTVTKEWDYKVTSVVNKASPAPRPREARERYMVRWRD</sequence>
<dbReference type="FunCoup" id="A0A4S2MU49">
    <property type="interactions" value="26"/>
</dbReference>
<dbReference type="AlphaFoldDB" id="A0A4S2MU49"/>
<dbReference type="InterPro" id="IPR018466">
    <property type="entry name" value="Kre9/Knh1-like_N"/>
</dbReference>
<dbReference type="Pfam" id="PF05390">
    <property type="entry name" value="Kre9_KNH1_C"/>
    <property type="match status" value="1"/>
</dbReference>
<dbReference type="OrthoDB" id="2432613at2759"/>
<evidence type="ECO:0000259" key="5">
    <source>
        <dbReference type="Pfam" id="PF10342"/>
    </source>
</evidence>
<dbReference type="InterPro" id="IPR008659">
    <property type="entry name" value="Kre9/Knh1_C"/>
</dbReference>
<dbReference type="EMBL" id="ML220127">
    <property type="protein sequence ID" value="TGZ80041.1"/>
    <property type="molecule type" value="Genomic_DNA"/>
</dbReference>
<feature type="domain" description="Yeast cell wall synthesis Kre9/Knh1 C-terminal" evidence="4">
    <location>
        <begin position="182"/>
        <end position="265"/>
    </location>
</feature>
<dbReference type="Proteomes" id="UP000298138">
    <property type="component" value="Unassembled WGS sequence"/>
</dbReference>
<keyword evidence="1 3" id="KW-0732">Signal</keyword>
<feature type="signal peptide" evidence="3">
    <location>
        <begin position="1"/>
        <end position="32"/>
    </location>
</feature>
<dbReference type="GO" id="GO:0005576">
    <property type="term" value="C:extracellular region"/>
    <property type="evidence" value="ECO:0007669"/>
    <property type="project" value="TreeGrafter"/>
</dbReference>
<dbReference type="PANTHER" id="PTHR28154:SF1">
    <property type="entry name" value="CELL WALL SYNTHESIS PROTEIN KNH1-RELATED"/>
    <property type="match status" value="1"/>
</dbReference>
<dbReference type="InParanoid" id="A0A4S2MU49"/>
<dbReference type="GO" id="GO:0042546">
    <property type="term" value="P:cell wall biogenesis"/>
    <property type="evidence" value="ECO:0007669"/>
    <property type="project" value="InterPro"/>
</dbReference>
<evidence type="ECO:0000313" key="6">
    <source>
        <dbReference type="EMBL" id="TGZ80041.1"/>
    </source>
</evidence>
<organism evidence="6 7">
    <name type="scientific">Ascodesmis nigricans</name>
    <dbReference type="NCBI Taxonomy" id="341454"/>
    <lineage>
        <taxon>Eukaryota</taxon>
        <taxon>Fungi</taxon>
        <taxon>Dikarya</taxon>
        <taxon>Ascomycota</taxon>
        <taxon>Pezizomycotina</taxon>
        <taxon>Pezizomycetes</taxon>
        <taxon>Pezizales</taxon>
        <taxon>Ascodesmidaceae</taxon>
        <taxon>Ascodesmis</taxon>
    </lineage>
</organism>
<reference evidence="6 7" key="1">
    <citation type="submission" date="2019-04" db="EMBL/GenBank/DDBJ databases">
        <title>Comparative genomics and transcriptomics to analyze fruiting body development in filamentous ascomycetes.</title>
        <authorList>
            <consortium name="DOE Joint Genome Institute"/>
            <person name="Lutkenhaus R."/>
            <person name="Traeger S."/>
            <person name="Breuer J."/>
            <person name="Kuo A."/>
            <person name="Lipzen A."/>
            <person name="Pangilinan J."/>
            <person name="Dilworth D."/>
            <person name="Sandor L."/>
            <person name="Poggeler S."/>
            <person name="Barry K."/>
            <person name="Grigoriev I.V."/>
            <person name="Nowrousian M."/>
        </authorList>
    </citation>
    <scope>NUCLEOTIDE SEQUENCE [LARGE SCALE GENOMIC DNA]</scope>
    <source>
        <strain evidence="6 7">CBS 389.68</strain>
    </source>
</reference>
<keyword evidence="7" id="KW-1185">Reference proteome</keyword>
<feature type="region of interest" description="Disordered" evidence="2">
    <location>
        <begin position="150"/>
        <end position="204"/>
    </location>
</feature>
<evidence type="ECO:0000256" key="2">
    <source>
        <dbReference type="SAM" id="MobiDB-lite"/>
    </source>
</evidence>
<proteinExistence type="predicted"/>
<feature type="domain" description="Yeast cell wall synthesis Kre9/Knh1-like N-terminal" evidence="5">
    <location>
        <begin position="38"/>
        <end position="141"/>
    </location>
</feature>
<gene>
    <name evidence="6" type="ORF">EX30DRAFT_396617</name>
</gene>
<dbReference type="Pfam" id="PF10342">
    <property type="entry name" value="Kre9_KNH"/>
    <property type="match status" value="1"/>
</dbReference>
<dbReference type="STRING" id="341454.A0A4S2MU49"/>
<evidence type="ECO:0000256" key="3">
    <source>
        <dbReference type="SAM" id="SignalP"/>
    </source>
</evidence>
<dbReference type="PANTHER" id="PTHR28154">
    <property type="entry name" value="CELL WALL SYNTHESIS PROTEIN KNH1-RELATED"/>
    <property type="match status" value="1"/>
</dbReference>
<feature type="chain" id="PRO_5021017699" evidence="3">
    <location>
        <begin position="33"/>
        <end position="271"/>
    </location>
</feature>
<evidence type="ECO:0000256" key="1">
    <source>
        <dbReference type="ARBA" id="ARBA00022729"/>
    </source>
</evidence>
<name>A0A4S2MU49_9PEZI</name>
<protein>
    <submittedName>
        <fullName evidence="6">Cell wall synthesis protein</fullName>
    </submittedName>
</protein>
<dbReference type="GO" id="GO:0031505">
    <property type="term" value="P:fungal-type cell wall organization"/>
    <property type="evidence" value="ECO:0007669"/>
    <property type="project" value="TreeGrafter"/>
</dbReference>
<accession>A0A4S2MU49</accession>
<dbReference type="GO" id="GO:0006078">
    <property type="term" value="P:(1-&gt;6)-beta-D-glucan biosynthetic process"/>
    <property type="evidence" value="ECO:0007669"/>
    <property type="project" value="InterPro"/>
</dbReference>
<evidence type="ECO:0000259" key="4">
    <source>
        <dbReference type="Pfam" id="PF05390"/>
    </source>
</evidence>